<gene>
    <name evidence="3" type="ORF">PLANPX_5110</name>
</gene>
<evidence type="ECO:0000256" key="1">
    <source>
        <dbReference type="SAM" id="Phobius"/>
    </source>
</evidence>
<accession>A0A5K7XG48</accession>
<dbReference type="Gene3D" id="1.20.144.10">
    <property type="entry name" value="Phosphatidic acid phosphatase type 2/haloperoxidase"/>
    <property type="match status" value="1"/>
</dbReference>
<evidence type="ECO:0000259" key="2">
    <source>
        <dbReference type="SMART" id="SM00014"/>
    </source>
</evidence>
<proteinExistence type="predicted"/>
<keyword evidence="1" id="KW-1133">Transmembrane helix</keyword>
<dbReference type="KEGG" id="lpav:PLANPX_5110"/>
<dbReference type="InterPro" id="IPR036938">
    <property type="entry name" value="PAP2/HPO_sf"/>
</dbReference>
<dbReference type="InterPro" id="IPR000326">
    <property type="entry name" value="PAP2/HPO"/>
</dbReference>
<dbReference type="EMBL" id="AP021861">
    <property type="protein sequence ID" value="BBO35498.1"/>
    <property type="molecule type" value="Genomic_DNA"/>
</dbReference>
<keyword evidence="1" id="KW-0472">Membrane</keyword>
<feature type="transmembrane region" description="Helical" evidence="1">
    <location>
        <begin position="210"/>
        <end position="231"/>
    </location>
</feature>
<keyword evidence="4" id="KW-1185">Reference proteome</keyword>
<keyword evidence="1" id="KW-0812">Transmembrane</keyword>
<organism evidence="3 4">
    <name type="scientific">Lacipirellula parvula</name>
    <dbReference type="NCBI Taxonomy" id="2650471"/>
    <lineage>
        <taxon>Bacteria</taxon>
        <taxon>Pseudomonadati</taxon>
        <taxon>Planctomycetota</taxon>
        <taxon>Planctomycetia</taxon>
        <taxon>Pirellulales</taxon>
        <taxon>Lacipirellulaceae</taxon>
        <taxon>Lacipirellula</taxon>
    </lineage>
</organism>
<dbReference type="PANTHER" id="PTHR14969:SF13">
    <property type="entry name" value="AT30094P"/>
    <property type="match status" value="1"/>
</dbReference>
<dbReference type="PANTHER" id="PTHR14969">
    <property type="entry name" value="SPHINGOSINE-1-PHOSPHATE PHOSPHOHYDROLASE"/>
    <property type="match status" value="1"/>
</dbReference>
<dbReference type="Proteomes" id="UP000326837">
    <property type="component" value="Chromosome"/>
</dbReference>
<dbReference type="RefSeq" id="WP_152100868.1">
    <property type="nucleotide sequence ID" value="NZ_AP021861.1"/>
</dbReference>
<feature type="domain" description="Phosphatidic acid phosphatase type 2/haloperoxidase" evidence="2">
    <location>
        <begin position="112"/>
        <end position="225"/>
    </location>
</feature>
<feature type="transmembrane region" description="Helical" evidence="1">
    <location>
        <begin position="83"/>
        <end position="105"/>
    </location>
</feature>
<dbReference type="SUPFAM" id="SSF48317">
    <property type="entry name" value="Acid phosphatase/Vanadium-dependent haloperoxidase"/>
    <property type="match status" value="1"/>
</dbReference>
<sequence>MASDDKQSVASESLAAHRRWAWSALVLAAISAGLAVGFFSLSRAVVRGSTGDLDERILLAMRQPDNLADPIGPRWVEEVGRDFTALGGVAVLSLISATAVAFFWLASMRRAAVYVGIASVGAILLATVLKQSFDRPRPDLVPHGAVVYTSSFPSGHSTMAAAVYLTLGMVASRFVPHWRLKVLLIGVAILVTGAVGVSRVYLGVHWPSDVLAGWAVGTSWALVCWCVTIWLQDHGVIEQDLGHPVEVNRVA</sequence>
<feature type="transmembrane region" description="Helical" evidence="1">
    <location>
        <begin position="20"/>
        <end position="41"/>
    </location>
</feature>
<dbReference type="SMART" id="SM00014">
    <property type="entry name" value="acidPPc"/>
    <property type="match status" value="1"/>
</dbReference>
<dbReference type="CDD" id="cd03392">
    <property type="entry name" value="PAP2_like_2"/>
    <property type="match status" value="1"/>
</dbReference>
<reference evidence="4" key="1">
    <citation type="submission" date="2019-10" db="EMBL/GenBank/DDBJ databases">
        <title>Lacipirellula parvula gen. nov., sp. nov., representing a lineage of planctomycetes widespread in freshwater anoxic habitats, and description of the family Lacipirellulaceae.</title>
        <authorList>
            <person name="Dedysh S.N."/>
            <person name="Kulichevskaya I.S."/>
            <person name="Beletsky A.V."/>
            <person name="Rakitin A.L."/>
            <person name="Mardanov A.V."/>
            <person name="Ivanova A.A."/>
            <person name="Saltykova V.X."/>
            <person name="Rijpstra W.I.C."/>
            <person name="Sinninghe Damste J.S."/>
            <person name="Ravin N.V."/>
        </authorList>
    </citation>
    <scope>NUCLEOTIDE SEQUENCE [LARGE SCALE GENOMIC DNA]</scope>
    <source>
        <strain evidence="4">PX69</strain>
    </source>
</reference>
<evidence type="ECO:0000313" key="3">
    <source>
        <dbReference type="EMBL" id="BBO35498.1"/>
    </source>
</evidence>
<dbReference type="AlphaFoldDB" id="A0A5K7XG48"/>
<name>A0A5K7XG48_9BACT</name>
<feature type="transmembrane region" description="Helical" evidence="1">
    <location>
        <begin position="145"/>
        <end position="170"/>
    </location>
</feature>
<feature type="transmembrane region" description="Helical" evidence="1">
    <location>
        <begin position="182"/>
        <end position="204"/>
    </location>
</feature>
<feature type="transmembrane region" description="Helical" evidence="1">
    <location>
        <begin position="112"/>
        <end position="133"/>
    </location>
</feature>
<dbReference type="Pfam" id="PF01569">
    <property type="entry name" value="PAP2"/>
    <property type="match status" value="1"/>
</dbReference>
<protein>
    <recommendedName>
        <fullName evidence="2">Phosphatidic acid phosphatase type 2/haloperoxidase domain-containing protein</fullName>
    </recommendedName>
</protein>
<evidence type="ECO:0000313" key="4">
    <source>
        <dbReference type="Proteomes" id="UP000326837"/>
    </source>
</evidence>